<dbReference type="InterPro" id="IPR018060">
    <property type="entry name" value="HTH_AraC"/>
</dbReference>
<keyword evidence="8" id="KW-1185">Reference proteome</keyword>
<dbReference type="PRINTS" id="PR00032">
    <property type="entry name" value="HTHARAC"/>
</dbReference>
<dbReference type="SUPFAM" id="SSF52172">
    <property type="entry name" value="CheY-like"/>
    <property type="match status" value="1"/>
</dbReference>
<dbReference type="InterPro" id="IPR009057">
    <property type="entry name" value="Homeodomain-like_sf"/>
</dbReference>
<dbReference type="PROSITE" id="PS50110">
    <property type="entry name" value="RESPONSE_REGULATORY"/>
    <property type="match status" value="1"/>
</dbReference>
<dbReference type="InterPro" id="IPR001789">
    <property type="entry name" value="Sig_transdc_resp-reg_receiver"/>
</dbReference>
<keyword evidence="4" id="KW-0597">Phosphoprotein</keyword>
<name>A0A090IYF9_9BACI</name>
<keyword evidence="2" id="KW-0238">DNA-binding</keyword>
<keyword evidence="1" id="KW-0805">Transcription regulation</keyword>
<evidence type="ECO:0000313" key="8">
    <source>
        <dbReference type="Proteomes" id="UP000040576"/>
    </source>
</evidence>
<dbReference type="CDD" id="cd17536">
    <property type="entry name" value="REC_YesN-like"/>
    <property type="match status" value="1"/>
</dbReference>
<dbReference type="SUPFAM" id="SSF46689">
    <property type="entry name" value="Homeodomain-like"/>
    <property type="match status" value="2"/>
</dbReference>
<gene>
    <name evidence="7" type="ORF">BT1A1_0734</name>
</gene>
<feature type="domain" description="Response regulatory" evidence="6">
    <location>
        <begin position="4"/>
        <end position="121"/>
    </location>
</feature>
<dbReference type="GO" id="GO:0043565">
    <property type="term" value="F:sequence-specific DNA binding"/>
    <property type="evidence" value="ECO:0007669"/>
    <property type="project" value="InterPro"/>
</dbReference>
<evidence type="ECO:0000259" key="6">
    <source>
        <dbReference type="PROSITE" id="PS50110"/>
    </source>
</evidence>
<dbReference type="SMART" id="SM00342">
    <property type="entry name" value="HTH_ARAC"/>
    <property type="match status" value="1"/>
</dbReference>
<dbReference type="GO" id="GO:0000160">
    <property type="term" value="P:phosphorelay signal transduction system"/>
    <property type="evidence" value="ECO:0007669"/>
    <property type="project" value="InterPro"/>
</dbReference>
<dbReference type="PROSITE" id="PS01124">
    <property type="entry name" value="HTH_ARAC_FAMILY_2"/>
    <property type="match status" value="1"/>
</dbReference>
<dbReference type="AlphaFoldDB" id="A0A090IYF9"/>
<dbReference type="SMART" id="SM00448">
    <property type="entry name" value="REC"/>
    <property type="match status" value="1"/>
</dbReference>
<evidence type="ECO:0008006" key="9">
    <source>
        <dbReference type="Google" id="ProtNLM"/>
    </source>
</evidence>
<evidence type="ECO:0000256" key="4">
    <source>
        <dbReference type="PROSITE-ProRule" id="PRU00169"/>
    </source>
</evidence>
<reference evidence="7 8" key="1">
    <citation type="submission" date="2014-07" db="EMBL/GenBank/DDBJ databases">
        <authorList>
            <person name="Wibberg Daniel"/>
        </authorList>
    </citation>
    <scope>NUCLEOTIDE SEQUENCE [LARGE SCALE GENOMIC DNA]</scope>
</reference>
<dbReference type="Pfam" id="PF12833">
    <property type="entry name" value="HTH_18"/>
    <property type="match status" value="1"/>
</dbReference>
<feature type="modified residue" description="4-aspartylphosphate" evidence="4">
    <location>
        <position position="56"/>
    </location>
</feature>
<proteinExistence type="predicted"/>
<accession>A0A090IYF9</accession>
<sequence length="472" mass="55145">MNLSIALVDDEMIERKAMRKIIEDHFGKTIICGEAANGRQAIQLADEKRPNIMLMDIKMPGIDGLEAIERIKEKHPDIKFIMISAYDSFDYAKQAMKKGVKEYILKPATKEETIQAILNVYREIAEEQMNQERKKYAAEIAKKHFLQQIMDQNITKDLQTIKQEYFPTMKAGFFLVIDLEREEEREILSRKITETYRYSIIQEKNRAPFIMLIMSEDTVDKAEVLRFVRMLFLTSSGKKWMGIGGIYEQLQDFPRSFNEALLALGQLKVQNRGGYGFPTHTEAAVQEILKEILDCLLQNDVIRAIKHVKQTDEENLQPLYVLIKQNLHTKGIDTQNCSIDNSKSLSEWASFLHQCSLSVQQFYRSQGYVERAKQYIRNHFNELLTLEQVAEKVELSPPYFAKIFKEETGKTFVDYVTELRLEKAKELLLQNQLSFKEISFAVGYRDPNYFSRVFKKYFHMSPRAFRNTILKK</sequence>
<dbReference type="RefSeq" id="WP_034768215.1">
    <property type="nucleotide sequence ID" value="NZ_CCRF01000027.1"/>
</dbReference>
<protein>
    <recommendedName>
        <fullName evidence="9">DNA-binding response regulator</fullName>
    </recommendedName>
</protein>
<dbReference type="EMBL" id="CCRF01000027">
    <property type="protein sequence ID" value="CEE00585.1"/>
    <property type="molecule type" value="Genomic_DNA"/>
</dbReference>
<dbReference type="Pfam" id="PF00072">
    <property type="entry name" value="Response_reg"/>
    <property type="match status" value="1"/>
</dbReference>
<dbReference type="InterPro" id="IPR020449">
    <property type="entry name" value="Tscrpt_reg_AraC-type_HTH"/>
</dbReference>
<keyword evidence="3" id="KW-0804">Transcription</keyword>
<organism evidence="7 8">
    <name type="scientific">Caldibacillus thermoamylovorans</name>
    <dbReference type="NCBI Taxonomy" id="35841"/>
    <lineage>
        <taxon>Bacteria</taxon>
        <taxon>Bacillati</taxon>
        <taxon>Bacillota</taxon>
        <taxon>Bacilli</taxon>
        <taxon>Bacillales</taxon>
        <taxon>Bacillaceae</taxon>
        <taxon>Caldibacillus</taxon>
    </lineage>
</organism>
<evidence type="ECO:0000313" key="7">
    <source>
        <dbReference type="EMBL" id="CEE00585.1"/>
    </source>
</evidence>
<evidence type="ECO:0000259" key="5">
    <source>
        <dbReference type="PROSITE" id="PS01124"/>
    </source>
</evidence>
<evidence type="ECO:0000256" key="3">
    <source>
        <dbReference type="ARBA" id="ARBA00023163"/>
    </source>
</evidence>
<dbReference type="Gene3D" id="1.10.10.60">
    <property type="entry name" value="Homeodomain-like"/>
    <property type="match status" value="2"/>
</dbReference>
<dbReference type="Proteomes" id="UP000040576">
    <property type="component" value="Unassembled WGS sequence"/>
</dbReference>
<dbReference type="Gene3D" id="3.40.50.2300">
    <property type="match status" value="1"/>
</dbReference>
<evidence type="ECO:0000256" key="1">
    <source>
        <dbReference type="ARBA" id="ARBA00023015"/>
    </source>
</evidence>
<dbReference type="InterPro" id="IPR011006">
    <property type="entry name" value="CheY-like_superfamily"/>
</dbReference>
<evidence type="ECO:0000256" key="2">
    <source>
        <dbReference type="ARBA" id="ARBA00023125"/>
    </source>
</evidence>
<dbReference type="PANTHER" id="PTHR43280:SF28">
    <property type="entry name" value="HTH-TYPE TRANSCRIPTIONAL ACTIVATOR RHAS"/>
    <property type="match status" value="1"/>
</dbReference>
<feature type="domain" description="HTH araC/xylS-type" evidence="5">
    <location>
        <begin position="370"/>
        <end position="468"/>
    </location>
</feature>
<dbReference type="GO" id="GO:0003700">
    <property type="term" value="F:DNA-binding transcription factor activity"/>
    <property type="evidence" value="ECO:0007669"/>
    <property type="project" value="InterPro"/>
</dbReference>
<dbReference type="PANTHER" id="PTHR43280">
    <property type="entry name" value="ARAC-FAMILY TRANSCRIPTIONAL REGULATOR"/>
    <property type="match status" value="1"/>
</dbReference>